<keyword evidence="2" id="KW-0479">Metal-binding</keyword>
<dbReference type="GO" id="GO:0046688">
    <property type="term" value="P:response to copper ion"/>
    <property type="evidence" value="ECO:0007669"/>
    <property type="project" value="InterPro"/>
</dbReference>
<dbReference type="InterPro" id="IPR014756">
    <property type="entry name" value="Ig_E-set"/>
</dbReference>
<dbReference type="PANTHER" id="PTHR34820:SF4">
    <property type="entry name" value="INNER MEMBRANE PROTEIN YEBZ"/>
    <property type="match status" value="1"/>
</dbReference>
<evidence type="ECO:0000256" key="4">
    <source>
        <dbReference type="ARBA" id="ARBA00023008"/>
    </source>
</evidence>
<dbReference type="GO" id="GO:0042597">
    <property type="term" value="C:periplasmic space"/>
    <property type="evidence" value="ECO:0007669"/>
    <property type="project" value="InterPro"/>
</dbReference>
<reference evidence="7" key="1">
    <citation type="submission" date="2020-05" db="EMBL/GenBank/DDBJ databases">
        <authorList>
            <person name="Chiriac C."/>
            <person name="Salcher M."/>
            <person name="Ghai R."/>
            <person name="Kavagutti S V."/>
        </authorList>
    </citation>
    <scope>NUCLEOTIDE SEQUENCE</scope>
</reference>
<evidence type="ECO:0000313" key="6">
    <source>
        <dbReference type="EMBL" id="CAB4626606.1"/>
    </source>
</evidence>
<dbReference type="InterPro" id="IPR014755">
    <property type="entry name" value="Cu-Rt/internalin_Ig-like"/>
</dbReference>
<dbReference type="EMBL" id="CAFBMO010000087">
    <property type="protein sequence ID" value="CAB4917266.1"/>
    <property type="molecule type" value="Genomic_DNA"/>
</dbReference>
<dbReference type="InterPro" id="IPR007348">
    <property type="entry name" value="CopC_dom"/>
</dbReference>
<dbReference type="PANTHER" id="PTHR34820">
    <property type="entry name" value="INNER MEMBRANE PROTEIN YEBZ"/>
    <property type="match status" value="1"/>
</dbReference>
<dbReference type="SUPFAM" id="SSF81296">
    <property type="entry name" value="E set domains"/>
    <property type="match status" value="1"/>
</dbReference>
<dbReference type="GO" id="GO:0005886">
    <property type="term" value="C:plasma membrane"/>
    <property type="evidence" value="ECO:0007669"/>
    <property type="project" value="TreeGrafter"/>
</dbReference>
<evidence type="ECO:0000313" key="7">
    <source>
        <dbReference type="EMBL" id="CAB4917266.1"/>
    </source>
</evidence>
<proteinExistence type="predicted"/>
<gene>
    <name evidence="6" type="ORF">UFOPK1908_01214</name>
    <name evidence="7" type="ORF">UFOPK3576_01493</name>
</gene>
<evidence type="ECO:0000259" key="5">
    <source>
        <dbReference type="Pfam" id="PF04234"/>
    </source>
</evidence>
<dbReference type="InterPro" id="IPR032694">
    <property type="entry name" value="CopC/D"/>
</dbReference>
<protein>
    <submittedName>
        <fullName evidence="7">Unannotated protein</fullName>
    </submittedName>
</protein>
<dbReference type="Gene3D" id="2.60.40.1220">
    <property type="match status" value="1"/>
</dbReference>
<comment type="subcellular location">
    <subcellularLocation>
        <location evidence="1">Cell envelope</location>
    </subcellularLocation>
</comment>
<feature type="domain" description="CopC" evidence="5">
    <location>
        <begin position="25"/>
        <end position="114"/>
    </location>
</feature>
<sequence>MRKALAAVVLGSLVLLVNPASASAHADLKLSAPANGSVVAAAPKVVTLTFSESVELQDAQLLSSTSQEIPSSSKISGATLTITPNKPLTPGSNVAQWKVKSDDGHVISGAIAFFIGKAPKQSPVTSLKTMPNIATSLNGNHTGQLTLTIAAKSTSGEIEWTHPAMNGPITWRASGNGKKVTAIGVLPFTGTWKMNATLVGKGGNVLVTTGTVNLV</sequence>
<dbReference type="GO" id="GO:0006825">
    <property type="term" value="P:copper ion transport"/>
    <property type="evidence" value="ECO:0007669"/>
    <property type="project" value="InterPro"/>
</dbReference>
<dbReference type="EMBL" id="CAEZVB010000069">
    <property type="protein sequence ID" value="CAB4626606.1"/>
    <property type="molecule type" value="Genomic_DNA"/>
</dbReference>
<organism evidence="7">
    <name type="scientific">freshwater metagenome</name>
    <dbReference type="NCBI Taxonomy" id="449393"/>
    <lineage>
        <taxon>unclassified sequences</taxon>
        <taxon>metagenomes</taxon>
        <taxon>ecological metagenomes</taxon>
    </lineage>
</organism>
<name>A0A6J7HET9_9ZZZZ</name>
<dbReference type="Pfam" id="PF04234">
    <property type="entry name" value="CopC"/>
    <property type="match status" value="1"/>
</dbReference>
<evidence type="ECO:0000256" key="2">
    <source>
        <dbReference type="ARBA" id="ARBA00022723"/>
    </source>
</evidence>
<accession>A0A6J7HET9</accession>
<keyword evidence="4" id="KW-0186">Copper</keyword>
<dbReference type="GO" id="GO:0030313">
    <property type="term" value="C:cell envelope"/>
    <property type="evidence" value="ECO:0007669"/>
    <property type="project" value="UniProtKB-SubCell"/>
</dbReference>
<dbReference type="AlphaFoldDB" id="A0A6J7HET9"/>
<evidence type="ECO:0000256" key="1">
    <source>
        <dbReference type="ARBA" id="ARBA00004196"/>
    </source>
</evidence>
<evidence type="ECO:0000256" key="3">
    <source>
        <dbReference type="ARBA" id="ARBA00022729"/>
    </source>
</evidence>
<dbReference type="GO" id="GO:0005507">
    <property type="term" value="F:copper ion binding"/>
    <property type="evidence" value="ECO:0007669"/>
    <property type="project" value="InterPro"/>
</dbReference>
<keyword evidence="3" id="KW-0732">Signal</keyword>